<dbReference type="AlphaFoldDB" id="A0A915ILS1"/>
<sequence length="129" mass="15230">MYHLRSRSSGPASHFCTDGFGGRMEKLKLGGPFFTMIDVDRWVLVFWEEASVNFKNWWKSQWGEQYPARMKPFWGFMECLRLMLKNPLLADKQLASHLWNILLPSARAKWTNTDHQYMDQRVGWALPGF</sequence>
<organism evidence="1 2">
    <name type="scientific">Romanomermis culicivorax</name>
    <name type="common">Nematode worm</name>
    <dbReference type="NCBI Taxonomy" id="13658"/>
    <lineage>
        <taxon>Eukaryota</taxon>
        <taxon>Metazoa</taxon>
        <taxon>Ecdysozoa</taxon>
        <taxon>Nematoda</taxon>
        <taxon>Enoplea</taxon>
        <taxon>Dorylaimia</taxon>
        <taxon>Mermithida</taxon>
        <taxon>Mermithoidea</taxon>
        <taxon>Mermithidae</taxon>
        <taxon>Romanomermis</taxon>
    </lineage>
</organism>
<keyword evidence="1" id="KW-1185">Reference proteome</keyword>
<name>A0A915ILS1_ROMCU</name>
<evidence type="ECO:0000313" key="1">
    <source>
        <dbReference type="Proteomes" id="UP000887565"/>
    </source>
</evidence>
<evidence type="ECO:0000313" key="2">
    <source>
        <dbReference type="WBParaSite" id="nRc.2.0.1.t15127-RA"/>
    </source>
</evidence>
<dbReference type="Proteomes" id="UP000887565">
    <property type="component" value="Unplaced"/>
</dbReference>
<proteinExistence type="predicted"/>
<reference evidence="2" key="1">
    <citation type="submission" date="2022-11" db="UniProtKB">
        <authorList>
            <consortium name="WormBaseParasite"/>
        </authorList>
    </citation>
    <scope>IDENTIFICATION</scope>
</reference>
<protein>
    <submittedName>
        <fullName evidence="2">Uncharacterized protein</fullName>
    </submittedName>
</protein>
<dbReference type="WBParaSite" id="nRc.2.0.1.t15127-RA">
    <property type="protein sequence ID" value="nRc.2.0.1.t15127-RA"/>
    <property type="gene ID" value="nRc.2.0.1.g15127"/>
</dbReference>
<accession>A0A915ILS1</accession>